<reference evidence="2" key="1">
    <citation type="journal article" date="2019" name="Int. J. Syst. Evol. Microbiol.">
        <title>The Global Catalogue of Microorganisms (GCM) 10K type strain sequencing project: providing services to taxonomists for standard genome sequencing and annotation.</title>
        <authorList>
            <consortium name="The Broad Institute Genomics Platform"/>
            <consortium name="The Broad Institute Genome Sequencing Center for Infectious Disease"/>
            <person name="Wu L."/>
            <person name="Ma J."/>
        </authorList>
    </citation>
    <scope>NUCLEOTIDE SEQUENCE [LARGE SCALE GENOMIC DNA]</scope>
    <source>
        <strain evidence="2">JCM 16916</strain>
    </source>
</reference>
<dbReference type="EMBL" id="BAAAZU010000024">
    <property type="protein sequence ID" value="GAA3929214.1"/>
    <property type="molecule type" value="Genomic_DNA"/>
</dbReference>
<evidence type="ECO:0000313" key="1">
    <source>
        <dbReference type="EMBL" id="GAA3929214.1"/>
    </source>
</evidence>
<keyword evidence="2" id="KW-1185">Reference proteome</keyword>
<protein>
    <submittedName>
        <fullName evidence="1">Uncharacterized protein</fullName>
    </submittedName>
</protein>
<accession>A0ABP7MUG7</accession>
<gene>
    <name evidence="1" type="ORF">GCM10022229_23580</name>
</gene>
<evidence type="ECO:0000313" key="2">
    <source>
        <dbReference type="Proteomes" id="UP001501727"/>
    </source>
</evidence>
<dbReference type="Proteomes" id="UP001501727">
    <property type="component" value="Unassembled WGS sequence"/>
</dbReference>
<proteinExistence type="predicted"/>
<sequence length="446" mass="48575">MRRLIRYTLLAVAVLLAVVLALWTWSRLQPLSAAQREAVALLQPLPEPTGRNAFDALWLLGRDVPVARLRAVADADMARIRAELADSPAAMPSVPGDAVAGERDLRPSDADRGMFCRLREDCLQRVQADAGGYARLVGRNRALLDRVAALSGYDFYRGRQPPDIRAPMPDFTLVQFGLTDAAQAYASGDIDGGLSRACAGLDTWRRLGARSDSLVVRMFGAGLSTDGYGALLARMLVQLPDDHPLPPACNAALAPVAGDELSICDAMRGEYALVAATSDTVSDPEVVGTARAMLARLVYDPERSRALMAENMAPACTDDARASLVADRPLRWPQRVQSRWRLECAANLAGCILADIASPAYVDYVSRVQDAGARLELLRGVVSVRGTGDLQAREAALRRFWTTTGNRGRELRFVDEGRAVEVREFYTARGEWWQLPLPRPQPAPAD</sequence>
<comment type="caution">
    <text evidence="1">The sequence shown here is derived from an EMBL/GenBank/DDBJ whole genome shotgun (WGS) entry which is preliminary data.</text>
</comment>
<name>A0ABP7MUG7_9GAMM</name>
<organism evidence="1 2">
    <name type="scientific">Luteimonas lutimaris</name>
    <dbReference type="NCBI Taxonomy" id="698645"/>
    <lineage>
        <taxon>Bacteria</taxon>
        <taxon>Pseudomonadati</taxon>
        <taxon>Pseudomonadota</taxon>
        <taxon>Gammaproteobacteria</taxon>
        <taxon>Lysobacterales</taxon>
        <taxon>Lysobacteraceae</taxon>
        <taxon>Luteimonas</taxon>
    </lineage>
</organism>